<dbReference type="InterPro" id="IPR001789">
    <property type="entry name" value="Sig_transdc_resp-reg_receiver"/>
</dbReference>
<dbReference type="InterPro" id="IPR050595">
    <property type="entry name" value="Bact_response_regulator"/>
</dbReference>
<dbReference type="Gene3D" id="3.40.50.2300">
    <property type="match status" value="1"/>
</dbReference>
<dbReference type="InterPro" id="IPR011006">
    <property type="entry name" value="CheY-like_superfamily"/>
</dbReference>
<accession>A0A557SB07</accession>
<protein>
    <submittedName>
        <fullName evidence="4">Response regulator</fullName>
    </submittedName>
</protein>
<dbReference type="SMART" id="SM00448">
    <property type="entry name" value="REC"/>
    <property type="match status" value="1"/>
</dbReference>
<dbReference type="GO" id="GO:0000160">
    <property type="term" value="P:phosphorelay signal transduction system"/>
    <property type="evidence" value="ECO:0007669"/>
    <property type="project" value="InterPro"/>
</dbReference>
<dbReference type="PROSITE" id="PS50110">
    <property type="entry name" value="RESPONSE_REGULATORY"/>
    <property type="match status" value="1"/>
</dbReference>
<organism evidence="4 5">
    <name type="scientific">Denitromonas halophila</name>
    <dbReference type="NCBI Taxonomy" id="1629404"/>
    <lineage>
        <taxon>Bacteria</taxon>
        <taxon>Pseudomonadati</taxon>
        <taxon>Pseudomonadota</taxon>
        <taxon>Betaproteobacteria</taxon>
        <taxon>Rhodocyclales</taxon>
        <taxon>Zoogloeaceae</taxon>
        <taxon>Denitromonas</taxon>
    </lineage>
</organism>
<comment type="caution">
    <text evidence="4">The sequence shown here is derived from an EMBL/GenBank/DDBJ whole genome shotgun (WGS) entry which is preliminary data.</text>
</comment>
<feature type="modified residue" description="4-aspartylphosphate" evidence="2">
    <location>
        <position position="54"/>
    </location>
</feature>
<feature type="domain" description="Response regulatory" evidence="3">
    <location>
        <begin position="5"/>
        <end position="119"/>
    </location>
</feature>
<evidence type="ECO:0000256" key="1">
    <source>
        <dbReference type="ARBA" id="ARBA00022553"/>
    </source>
</evidence>
<dbReference type="AlphaFoldDB" id="A0A557SB07"/>
<evidence type="ECO:0000313" key="5">
    <source>
        <dbReference type="Proteomes" id="UP000318349"/>
    </source>
</evidence>
<sequence length="125" mass="13487">MPPRKLLIVDDMDAIRALVAAIGRDAGFEVHQANNGEQALSACQSTAFDVVLCDQNMPKMSGEAFVTQLRETDKGTPVVMLTGETDREKIAALVSVGINGFIRKPFKPDQIYQALKGVKPRATAA</sequence>
<dbReference type="Proteomes" id="UP000318349">
    <property type="component" value="Unassembled WGS sequence"/>
</dbReference>
<dbReference type="PANTHER" id="PTHR44591">
    <property type="entry name" value="STRESS RESPONSE REGULATOR PROTEIN 1"/>
    <property type="match status" value="1"/>
</dbReference>
<dbReference type="SUPFAM" id="SSF52172">
    <property type="entry name" value="CheY-like"/>
    <property type="match status" value="1"/>
</dbReference>
<evidence type="ECO:0000313" key="4">
    <source>
        <dbReference type="EMBL" id="TVO74600.1"/>
    </source>
</evidence>
<keyword evidence="1 2" id="KW-0597">Phosphoprotein</keyword>
<gene>
    <name evidence="4" type="ORF">FHP89_14855</name>
</gene>
<proteinExistence type="predicted"/>
<name>A0A557SB07_9RHOO</name>
<dbReference type="PANTHER" id="PTHR44591:SF3">
    <property type="entry name" value="RESPONSE REGULATORY DOMAIN-CONTAINING PROTEIN"/>
    <property type="match status" value="1"/>
</dbReference>
<evidence type="ECO:0000259" key="3">
    <source>
        <dbReference type="PROSITE" id="PS50110"/>
    </source>
</evidence>
<evidence type="ECO:0000256" key="2">
    <source>
        <dbReference type="PROSITE-ProRule" id="PRU00169"/>
    </source>
</evidence>
<dbReference type="Pfam" id="PF00072">
    <property type="entry name" value="Response_reg"/>
    <property type="match status" value="1"/>
</dbReference>
<dbReference type="EMBL" id="VMNI01000015">
    <property type="protein sequence ID" value="TVO74600.1"/>
    <property type="molecule type" value="Genomic_DNA"/>
</dbReference>
<reference evidence="4 5" key="1">
    <citation type="submission" date="2019-07" db="EMBL/GenBank/DDBJ databases">
        <title>The pathways for chlorine oxyanion respiration interact through the shared metabolite chlorate.</title>
        <authorList>
            <person name="Barnum T.P."/>
            <person name="Cheng Y."/>
            <person name="Hill K.A."/>
            <person name="Lucas L.N."/>
            <person name="Carlson H.K."/>
            <person name="Coates J.D."/>
        </authorList>
    </citation>
    <scope>NUCLEOTIDE SEQUENCE [LARGE SCALE GENOMIC DNA]</scope>
    <source>
        <strain evidence="4 5">SFB-1</strain>
    </source>
</reference>